<evidence type="ECO:0000313" key="2">
    <source>
        <dbReference type="Proteomes" id="UP001432322"/>
    </source>
</evidence>
<dbReference type="Proteomes" id="UP001432322">
    <property type="component" value="Unassembled WGS sequence"/>
</dbReference>
<evidence type="ECO:0000313" key="1">
    <source>
        <dbReference type="EMBL" id="GMT27603.1"/>
    </source>
</evidence>
<name>A0AAV5W7S6_9BILA</name>
<dbReference type="EMBL" id="BTSY01000005">
    <property type="protein sequence ID" value="GMT27603.1"/>
    <property type="molecule type" value="Genomic_DNA"/>
</dbReference>
<sequence>VSRLVVSSDKCSSTRESLALSSSVVSHPPLKIFTTKETATLLDIPNLRSVVYSSAVSRACGLPLNGIGKPEPQFSDKWDMEQCHITTGSFMAFRLSTTTVVLLRVRTETEKSVRREKSS</sequence>
<accession>A0AAV5W7S6</accession>
<proteinExistence type="predicted"/>
<comment type="caution">
    <text evidence="1">The sequence shown here is derived from an EMBL/GenBank/DDBJ whole genome shotgun (WGS) entry which is preliminary data.</text>
</comment>
<keyword evidence="2" id="KW-1185">Reference proteome</keyword>
<gene>
    <name evidence="1" type="ORF">PFISCL1PPCAC_18900</name>
</gene>
<dbReference type="AlphaFoldDB" id="A0AAV5W7S6"/>
<protein>
    <submittedName>
        <fullName evidence="1">Uncharacterized protein</fullName>
    </submittedName>
</protein>
<feature type="non-terminal residue" evidence="1">
    <location>
        <position position="119"/>
    </location>
</feature>
<organism evidence="1 2">
    <name type="scientific">Pristionchus fissidentatus</name>
    <dbReference type="NCBI Taxonomy" id="1538716"/>
    <lineage>
        <taxon>Eukaryota</taxon>
        <taxon>Metazoa</taxon>
        <taxon>Ecdysozoa</taxon>
        <taxon>Nematoda</taxon>
        <taxon>Chromadorea</taxon>
        <taxon>Rhabditida</taxon>
        <taxon>Rhabditina</taxon>
        <taxon>Diplogasteromorpha</taxon>
        <taxon>Diplogasteroidea</taxon>
        <taxon>Neodiplogasteridae</taxon>
        <taxon>Pristionchus</taxon>
    </lineage>
</organism>
<reference evidence="1" key="1">
    <citation type="submission" date="2023-10" db="EMBL/GenBank/DDBJ databases">
        <title>Genome assembly of Pristionchus species.</title>
        <authorList>
            <person name="Yoshida K."/>
            <person name="Sommer R.J."/>
        </authorList>
    </citation>
    <scope>NUCLEOTIDE SEQUENCE</scope>
    <source>
        <strain evidence="1">RS5133</strain>
    </source>
</reference>
<feature type="non-terminal residue" evidence="1">
    <location>
        <position position="1"/>
    </location>
</feature>